<evidence type="ECO:0000256" key="7">
    <source>
        <dbReference type="ARBA" id="ARBA00023128"/>
    </source>
</evidence>
<dbReference type="InterPro" id="IPR019603">
    <property type="entry name" value="Tom5"/>
</dbReference>
<evidence type="ECO:0000256" key="9">
    <source>
        <dbReference type="ARBA" id="ARBA00025716"/>
    </source>
</evidence>
<dbReference type="Proteomes" id="UP001448207">
    <property type="component" value="Unassembled WGS sequence"/>
</dbReference>
<keyword evidence="3 10" id="KW-0812">Transmembrane</keyword>
<feature type="transmembrane region" description="Helical" evidence="10">
    <location>
        <begin position="28"/>
        <end position="52"/>
    </location>
</feature>
<accession>A0ABR3BHT0</accession>
<comment type="subcellular location">
    <subcellularLocation>
        <location evidence="1">Mitochondrion outer membrane</location>
        <topology evidence="1">Single-pass membrane protein</topology>
    </subcellularLocation>
</comment>
<evidence type="ECO:0000256" key="8">
    <source>
        <dbReference type="ARBA" id="ARBA00023136"/>
    </source>
</evidence>
<evidence type="ECO:0000313" key="12">
    <source>
        <dbReference type="Proteomes" id="UP001448207"/>
    </source>
</evidence>
<dbReference type="Pfam" id="PF10642">
    <property type="entry name" value="Tom5"/>
    <property type="match status" value="1"/>
</dbReference>
<evidence type="ECO:0000256" key="4">
    <source>
        <dbReference type="ARBA" id="ARBA00022787"/>
    </source>
</evidence>
<keyword evidence="6 10" id="KW-1133">Transmembrane helix</keyword>
<evidence type="ECO:0000256" key="3">
    <source>
        <dbReference type="ARBA" id="ARBA00022692"/>
    </source>
</evidence>
<comment type="similarity">
    <text evidence="9">Belongs to the Tom5 family.</text>
</comment>
<keyword evidence="8 10" id="KW-0472">Membrane</keyword>
<keyword evidence="2" id="KW-0813">Transport</keyword>
<reference evidence="11 12" key="1">
    <citation type="submission" date="2024-04" db="EMBL/GenBank/DDBJ databases">
        <title>Symmetric and asymmetric DNA N6-adenine methylation regulates different biological responses in Mucorales.</title>
        <authorList>
            <consortium name="Lawrence Berkeley National Laboratory"/>
            <person name="Lax C."/>
            <person name="Mondo S.J."/>
            <person name="Osorio-Concepcion M."/>
            <person name="Muszewska A."/>
            <person name="Corrochano-Luque M."/>
            <person name="Gutierrez G."/>
            <person name="Riley R."/>
            <person name="Lipzen A."/>
            <person name="Guo J."/>
            <person name="Hundley H."/>
            <person name="Amirebrahimi M."/>
            <person name="Ng V."/>
            <person name="Lorenzo-Gutierrez D."/>
            <person name="Binder U."/>
            <person name="Yang J."/>
            <person name="Song Y."/>
            <person name="Canovas D."/>
            <person name="Navarro E."/>
            <person name="Freitag M."/>
            <person name="Gabaldon T."/>
            <person name="Grigoriev I.V."/>
            <person name="Corrochano L.M."/>
            <person name="Nicolas F.E."/>
            <person name="Garre V."/>
        </authorList>
    </citation>
    <scope>NUCLEOTIDE SEQUENCE [LARGE SCALE GENOMIC DNA]</scope>
    <source>
        <strain evidence="11 12">L51</strain>
    </source>
</reference>
<evidence type="ECO:0000256" key="10">
    <source>
        <dbReference type="SAM" id="Phobius"/>
    </source>
</evidence>
<evidence type="ECO:0000256" key="5">
    <source>
        <dbReference type="ARBA" id="ARBA00022927"/>
    </source>
</evidence>
<dbReference type="EMBL" id="JBCLYO010000001">
    <property type="protein sequence ID" value="KAL0097417.1"/>
    <property type="molecule type" value="Genomic_DNA"/>
</dbReference>
<protein>
    <submittedName>
        <fullName evidence="11">Uncharacterized protein</fullName>
    </submittedName>
</protein>
<name>A0ABR3BHT0_PHYBL</name>
<keyword evidence="4" id="KW-1000">Mitochondrion outer membrane</keyword>
<comment type="caution">
    <text evidence="11">The sequence shown here is derived from an EMBL/GenBank/DDBJ whole genome shotgun (WGS) entry which is preliminary data.</text>
</comment>
<evidence type="ECO:0000256" key="6">
    <source>
        <dbReference type="ARBA" id="ARBA00022989"/>
    </source>
</evidence>
<keyword evidence="12" id="KW-1185">Reference proteome</keyword>
<proteinExistence type="inferred from homology"/>
<sequence>MFMPQQPTLTPEEKAFLRQRTIGTVSNFFLVVLALRAVSYISLSLSICLYFIGCL</sequence>
<evidence type="ECO:0000313" key="11">
    <source>
        <dbReference type="EMBL" id="KAL0097417.1"/>
    </source>
</evidence>
<evidence type="ECO:0000256" key="2">
    <source>
        <dbReference type="ARBA" id="ARBA00022448"/>
    </source>
</evidence>
<gene>
    <name evidence="11" type="ORF">J3Q64DRAFT_1844726</name>
</gene>
<keyword evidence="7" id="KW-0496">Mitochondrion</keyword>
<organism evidence="11 12">
    <name type="scientific">Phycomyces blakesleeanus</name>
    <dbReference type="NCBI Taxonomy" id="4837"/>
    <lineage>
        <taxon>Eukaryota</taxon>
        <taxon>Fungi</taxon>
        <taxon>Fungi incertae sedis</taxon>
        <taxon>Mucoromycota</taxon>
        <taxon>Mucoromycotina</taxon>
        <taxon>Mucoromycetes</taxon>
        <taxon>Mucorales</taxon>
        <taxon>Phycomycetaceae</taxon>
        <taxon>Phycomyces</taxon>
    </lineage>
</organism>
<keyword evidence="5" id="KW-0653">Protein transport</keyword>
<evidence type="ECO:0000256" key="1">
    <source>
        <dbReference type="ARBA" id="ARBA00004572"/>
    </source>
</evidence>